<protein>
    <submittedName>
        <fullName evidence="2">Uncharacterized protein</fullName>
    </submittedName>
</protein>
<accession>A0A0G4GT41</accession>
<evidence type="ECO:0000313" key="2">
    <source>
        <dbReference type="EMBL" id="CEM33861.1"/>
    </source>
</evidence>
<dbReference type="EMBL" id="CDMY01000797">
    <property type="protein sequence ID" value="CEM33861.1"/>
    <property type="molecule type" value="Genomic_DNA"/>
</dbReference>
<evidence type="ECO:0000256" key="1">
    <source>
        <dbReference type="SAM" id="Phobius"/>
    </source>
</evidence>
<dbReference type="VEuPathDB" id="CryptoDB:Vbra_4611"/>
<keyword evidence="1" id="KW-0472">Membrane</keyword>
<proteinExistence type="predicted"/>
<evidence type="ECO:0000313" key="3">
    <source>
        <dbReference type="Proteomes" id="UP000041254"/>
    </source>
</evidence>
<feature type="transmembrane region" description="Helical" evidence="1">
    <location>
        <begin position="82"/>
        <end position="101"/>
    </location>
</feature>
<keyword evidence="3" id="KW-1185">Reference proteome</keyword>
<sequence length="113" mass="12785">MANGELKRQERGQQRQLSLRVQVTWQVAKGMSLRLEALAVADQFIDGEKKLPSGQDGVSKAEQALAEFWSIMTYARFLHSNFMVIRSLGHAIGWVILLAAWEAATQRRKQCVQ</sequence>
<dbReference type="AlphaFoldDB" id="A0A0G4GT41"/>
<gene>
    <name evidence="2" type="ORF">Vbra_4611</name>
</gene>
<organism evidence="2 3">
    <name type="scientific">Vitrella brassicaformis (strain CCMP3155)</name>
    <dbReference type="NCBI Taxonomy" id="1169540"/>
    <lineage>
        <taxon>Eukaryota</taxon>
        <taxon>Sar</taxon>
        <taxon>Alveolata</taxon>
        <taxon>Colpodellida</taxon>
        <taxon>Vitrellaceae</taxon>
        <taxon>Vitrella</taxon>
    </lineage>
</organism>
<keyword evidence="1" id="KW-0812">Transmembrane</keyword>
<name>A0A0G4GT41_VITBC</name>
<keyword evidence="1" id="KW-1133">Transmembrane helix</keyword>
<reference evidence="2 3" key="1">
    <citation type="submission" date="2014-11" db="EMBL/GenBank/DDBJ databases">
        <authorList>
            <person name="Zhu J."/>
            <person name="Qi W."/>
            <person name="Song R."/>
        </authorList>
    </citation>
    <scope>NUCLEOTIDE SEQUENCE [LARGE SCALE GENOMIC DNA]</scope>
</reference>
<dbReference type="Proteomes" id="UP000041254">
    <property type="component" value="Unassembled WGS sequence"/>
</dbReference>
<dbReference type="InParanoid" id="A0A0G4GT41"/>